<reference evidence="2 3" key="1">
    <citation type="submission" date="2024-09" db="EMBL/GenBank/DDBJ databases">
        <authorList>
            <person name="Sun Q."/>
            <person name="Mori K."/>
        </authorList>
    </citation>
    <scope>NUCLEOTIDE SEQUENCE [LARGE SCALE GENOMIC DNA]</scope>
    <source>
        <strain evidence="2 3">CECT 7908</strain>
    </source>
</reference>
<protein>
    <submittedName>
        <fullName evidence="2">Acyl carrier protein</fullName>
    </submittedName>
</protein>
<dbReference type="Pfam" id="PF00550">
    <property type="entry name" value="PP-binding"/>
    <property type="match status" value="1"/>
</dbReference>
<proteinExistence type="predicted"/>
<gene>
    <name evidence="2" type="ORF">ACFFUQ_14375</name>
</gene>
<comment type="caution">
    <text evidence="2">The sequence shown here is derived from an EMBL/GenBank/DDBJ whole genome shotgun (WGS) entry which is preliminary data.</text>
</comment>
<keyword evidence="3" id="KW-1185">Reference proteome</keyword>
<feature type="domain" description="Carrier" evidence="1">
    <location>
        <begin position="1"/>
        <end position="75"/>
    </location>
</feature>
<dbReference type="Proteomes" id="UP001589589">
    <property type="component" value="Unassembled WGS sequence"/>
</dbReference>
<dbReference type="EMBL" id="JBHMEX010000043">
    <property type="protein sequence ID" value="MFB9065208.1"/>
    <property type="molecule type" value="Genomic_DNA"/>
</dbReference>
<dbReference type="SUPFAM" id="SSF47336">
    <property type="entry name" value="ACP-like"/>
    <property type="match status" value="1"/>
</dbReference>
<dbReference type="InterPro" id="IPR036736">
    <property type="entry name" value="ACP-like_sf"/>
</dbReference>
<accession>A0ABV5FNX1</accession>
<dbReference type="PROSITE" id="PS50075">
    <property type="entry name" value="CARRIER"/>
    <property type="match status" value="1"/>
</dbReference>
<dbReference type="InterPro" id="IPR009081">
    <property type="entry name" value="PP-bd_ACP"/>
</dbReference>
<dbReference type="Gene3D" id="1.10.1200.10">
    <property type="entry name" value="ACP-like"/>
    <property type="match status" value="1"/>
</dbReference>
<name>A0ABV5FNX1_9FLAO</name>
<sequence>MMNKKQFFLRLVDDLELEIEINGETNIKDLDDWDSMAAMVLIGLVNEEFSVTLNSDDIENITTVNSLMERIGLDKFN</sequence>
<organism evidence="2 3">
    <name type="scientific">Flavobacterium branchiarum</name>
    <dbReference type="NCBI Taxonomy" id="1114870"/>
    <lineage>
        <taxon>Bacteria</taxon>
        <taxon>Pseudomonadati</taxon>
        <taxon>Bacteroidota</taxon>
        <taxon>Flavobacteriia</taxon>
        <taxon>Flavobacteriales</taxon>
        <taxon>Flavobacteriaceae</taxon>
        <taxon>Flavobacterium</taxon>
    </lineage>
</organism>
<evidence type="ECO:0000313" key="3">
    <source>
        <dbReference type="Proteomes" id="UP001589589"/>
    </source>
</evidence>
<evidence type="ECO:0000313" key="2">
    <source>
        <dbReference type="EMBL" id="MFB9065208.1"/>
    </source>
</evidence>
<evidence type="ECO:0000259" key="1">
    <source>
        <dbReference type="PROSITE" id="PS50075"/>
    </source>
</evidence>